<dbReference type="InterPro" id="IPR026360">
    <property type="entry name" value="Xnuc_lig_assoc"/>
</dbReference>
<organism evidence="1 2">
    <name type="scientific">Rubellicoccus peritrichatus</name>
    <dbReference type="NCBI Taxonomy" id="3080537"/>
    <lineage>
        <taxon>Bacteria</taxon>
        <taxon>Pseudomonadati</taxon>
        <taxon>Verrucomicrobiota</taxon>
        <taxon>Opitutia</taxon>
        <taxon>Puniceicoccales</taxon>
        <taxon>Cerasicoccaceae</taxon>
        <taxon>Rubellicoccus</taxon>
    </lineage>
</organism>
<dbReference type="GO" id="GO:0004527">
    <property type="term" value="F:exonuclease activity"/>
    <property type="evidence" value="ECO:0007669"/>
    <property type="project" value="UniProtKB-KW"/>
</dbReference>
<sequence length="348" mass="38406">MPKPPLIVPTKEGLYCEAGDFFIDPWRAVDRAVITHAHSDHARSGSRSYLCAKSGENILRHRIGIESDITGVPFGEVRSFGDVRVSLHPAGHILGSAQVRVEHRGEVWVVSGDYKTVADISCEAFEPVPCHTFITECTFGLPAYRWLPTETVFSEINNWWRRNQEQNRTSMLFAYSLGKAQRVLAGINSSIGPIGVHGSVAPFLPLYREQGIRLPDAEKVTVENAKSLKGKALIVAPGSAANTPWMKKLAPCSLAFASGWMAIRGNRRRQALDRGFVLSDHVDWTGLIDAVKATRAEQIGVTHGYTEPFVRYANEVLGLKAYTVPTHFEGEAQLESKDRNGKAEELNA</sequence>
<dbReference type="PANTHER" id="PTHR11203">
    <property type="entry name" value="CLEAVAGE AND POLYADENYLATION SPECIFICITY FACTOR FAMILY MEMBER"/>
    <property type="match status" value="1"/>
</dbReference>
<dbReference type="EMBL" id="CP136920">
    <property type="protein sequence ID" value="WOO43056.1"/>
    <property type="molecule type" value="Genomic_DNA"/>
</dbReference>
<evidence type="ECO:0000313" key="1">
    <source>
        <dbReference type="EMBL" id="WOO43056.1"/>
    </source>
</evidence>
<dbReference type="KEGG" id="puo:RZN69_08115"/>
<dbReference type="SUPFAM" id="SSF56281">
    <property type="entry name" value="Metallo-hydrolase/oxidoreductase"/>
    <property type="match status" value="1"/>
</dbReference>
<dbReference type="GO" id="GO:0016874">
    <property type="term" value="F:ligase activity"/>
    <property type="evidence" value="ECO:0007669"/>
    <property type="project" value="UniProtKB-KW"/>
</dbReference>
<keyword evidence="1" id="KW-0378">Hydrolase</keyword>
<dbReference type="NCBIfam" id="TIGR04122">
    <property type="entry name" value="Xnuc_lig_assoc"/>
    <property type="match status" value="1"/>
</dbReference>
<dbReference type="InterPro" id="IPR036866">
    <property type="entry name" value="RibonucZ/Hydroxyglut_hydro"/>
</dbReference>
<keyword evidence="2" id="KW-1185">Reference proteome</keyword>
<proteinExistence type="predicted"/>
<keyword evidence="1" id="KW-0540">Nuclease</keyword>
<gene>
    <name evidence="1" type="ORF">RZN69_08115</name>
</gene>
<dbReference type="AlphaFoldDB" id="A0AAQ3LC53"/>
<dbReference type="InterPro" id="IPR050698">
    <property type="entry name" value="MBL"/>
</dbReference>
<dbReference type="GO" id="GO:0004521">
    <property type="term" value="F:RNA endonuclease activity"/>
    <property type="evidence" value="ECO:0007669"/>
    <property type="project" value="TreeGrafter"/>
</dbReference>
<dbReference type="Proteomes" id="UP001304300">
    <property type="component" value="Chromosome"/>
</dbReference>
<keyword evidence="1" id="KW-0269">Exonuclease</keyword>
<dbReference type="RefSeq" id="WP_317835592.1">
    <property type="nucleotide sequence ID" value="NZ_CP136920.1"/>
</dbReference>
<keyword evidence="1" id="KW-0436">Ligase</keyword>
<dbReference type="Gene3D" id="3.60.15.10">
    <property type="entry name" value="Ribonuclease Z/Hydroxyacylglutathione hydrolase-like"/>
    <property type="match status" value="1"/>
</dbReference>
<accession>A0AAQ3LC53</accession>
<dbReference type="PANTHER" id="PTHR11203:SF49">
    <property type="entry name" value="BLL1145 PROTEIN"/>
    <property type="match status" value="1"/>
</dbReference>
<reference evidence="1 2" key="1">
    <citation type="submission" date="2023-10" db="EMBL/GenBank/DDBJ databases">
        <title>Rubellicoccus peritrichatus gen. nov., sp. nov., isolated from an algae of coral reef tank.</title>
        <authorList>
            <person name="Luo J."/>
        </authorList>
    </citation>
    <scope>NUCLEOTIDE SEQUENCE [LARGE SCALE GENOMIC DNA]</scope>
    <source>
        <strain evidence="1 2">CR14</strain>
    </source>
</reference>
<name>A0AAQ3LC53_9BACT</name>
<evidence type="ECO:0000313" key="2">
    <source>
        <dbReference type="Proteomes" id="UP001304300"/>
    </source>
</evidence>
<protein>
    <submittedName>
        <fullName evidence="1">Ligase-associated DNA damage response exonuclease</fullName>
        <ecNumber evidence="1">3.1.-.-</ecNumber>
    </submittedName>
</protein>
<dbReference type="EC" id="3.1.-.-" evidence="1"/>